<dbReference type="EMBL" id="JANRMS010000182">
    <property type="protein sequence ID" value="KAJ3544741.1"/>
    <property type="molecule type" value="Genomic_DNA"/>
</dbReference>
<name>A0ACC1SQX4_9HYPO</name>
<organism evidence="1 2">
    <name type="scientific">Fusarium decemcellulare</name>
    <dbReference type="NCBI Taxonomy" id="57161"/>
    <lineage>
        <taxon>Eukaryota</taxon>
        <taxon>Fungi</taxon>
        <taxon>Dikarya</taxon>
        <taxon>Ascomycota</taxon>
        <taxon>Pezizomycotina</taxon>
        <taxon>Sordariomycetes</taxon>
        <taxon>Hypocreomycetidae</taxon>
        <taxon>Hypocreales</taxon>
        <taxon>Nectriaceae</taxon>
        <taxon>Fusarium</taxon>
        <taxon>Fusarium decemcellulare species complex</taxon>
    </lineage>
</organism>
<protein>
    <submittedName>
        <fullName evidence="1">Uncharacterized protein</fullName>
    </submittedName>
</protein>
<sequence>MDSLPFVVLRSILLHVKPNDKGDQNDLCACSLVSQAWHHATTPFLYGIIALDIPRMYRFVQSFDAEKYAGYVVSFTLLPSNRPLSDDRHSGVFQRLVPLLKRMTSLLYFSFYRGPHSGHRWVCRRDIVALLDALPNSVIGLELDTRTHDARDEEETDHICDSLRRMLPQIVYPAWNHDKCHRFWPNCTTTSPVYDYKLYLILLNSDSEMWSLRYEDESTESYACAKKDGMELYHDGKNPEKERSRWMPNPEDVQILVIGSPPSPATDNPKWPTSIRANMTRKESWAIPGRDLRWYGKTTGWNYEGRRRRRWGTWVIRLPDGREMMGQVSNIDPLAEEVIMSPANENHGGQSSFIAEICGGLAGLQPPGEGYFRTSQEWRQPPPEVSAPHWTKEEMTGMRVIGAEKRIGDDYLSLRHVVEVSPDGWTRGDQEKLLGQVVSWY</sequence>
<gene>
    <name evidence="1" type="ORF">NM208_g2896</name>
</gene>
<evidence type="ECO:0000313" key="2">
    <source>
        <dbReference type="Proteomes" id="UP001148629"/>
    </source>
</evidence>
<comment type="caution">
    <text evidence="1">The sequence shown here is derived from an EMBL/GenBank/DDBJ whole genome shotgun (WGS) entry which is preliminary data.</text>
</comment>
<proteinExistence type="predicted"/>
<keyword evidence="2" id="KW-1185">Reference proteome</keyword>
<accession>A0ACC1SQX4</accession>
<reference evidence="1" key="1">
    <citation type="submission" date="2022-08" db="EMBL/GenBank/DDBJ databases">
        <title>Genome Sequence of Fusarium decemcellulare.</title>
        <authorList>
            <person name="Buettner E."/>
        </authorList>
    </citation>
    <scope>NUCLEOTIDE SEQUENCE</scope>
    <source>
        <strain evidence="1">Babe19</strain>
    </source>
</reference>
<evidence type="ECO:0000313" key="1">
    <source>
        <dbReference type="EMBL" id="KAJ3544741.1"/>
    </source>
</evidence>
<dbReference type="Proteomes" id="UP001148629">
    <property type="component" value="Unassembled WGS sequence"/>
</dbReference>